<feature type="region of interest" description="Disordered" evidence="5">
    <location>
        <begin position="48"/>
        <end position="97"/>
    </location>
</feature>
<dbReference type="GO" id="GO:0005730">
    <property type="term" value="C:nucleolus"/>
    <property type="evidence" value="ECO:0007669"/>
    <property type="project" value="UniProtKB-SubCell"/>
</dbReference>
<dbReference type="OrthoDB" id="285729at2759"/>
<dbReference type="EMBL" id="AGSI01000012">
    <property type="protein sequence ID" value="EIE21391.1"/>
    <property type="molecule type" value="Genomic_DNA"/>
</dbReference>
<gene>
    <name evidence="6" type="ORF">COCSUDRAFT_48090</name>
</gene>
<evidence type="ECO:0000313" key="7">
    <source>
        <dbReference type="Proteomes" id="UP000007264"/>
    </source>
</evidence>
<evidence type="ECO:0000256" key="5">
    <source>
        <dbReference type="SAM" id="MobiDB-lite"/>
    </source>
</evidence>
<comment type="subcellular location">
    <subcellularLocation>
        <location evidence="1">Nucleus</location>
        <location evidence="1">Nucleolus</location>
    </subcellularLocation>
</comment>
<organism evidence="6 7">
    <name type="scientific">Coccomyxa subellipsoidea (strain C-169)</name>
    <name type="common">Green microalga</name>
    <dbReference type="NCBI Taxonomy" id="574566"/>
    <lineage>
        <taxon>Eukaryota</taxon>
        <taxon>Viridiplantae</taxon>
        <taxon>Chlorophyta</taxon>
        <taxon>core chlorophytes</taxon>
        <taxon>Trebouxiophyceae</taxon>
        <taxon>Trebouxiophyceae incertae sedis</taxon>
        <taxon>Coccomyxaceae</taxon>
        <taxon>Coccomyxa</taxon>
        <taxon>Coccomyxa subellipsoidea</taxon>
    </lineage>
</organism>
<evidence type="ECO:0000256" key="2">
    <source>
        <dbReference type="ARBA" id="ARBA00008479"/>
    </source>
</evidence>
<dbReference type="PANTHER" id="PTHR13243:SF1">
    <property type="entry name" value="NUCLEOLAR PROTEIN 16"/>
    <property type="match status" value="1"/>
</dbReference>
<comment type="similarity">
    <text evidence="2">Belongs to the NOP16 family.</text>
</comment>
<dbReference type="AlphaFoldDB" id="I0YSM2"/>
<evidence type="ECO:0000256" key="4">
    <source>
        <dbReference type="ARBA" id="ARBA00023242"/>
    </source>
</evidence>
<feature type="region of interest" description="Disordered" evidence="5">
    <location>
        <begin position="1"/>
        <end position="28"/>
    </location>
</feature>
<feature type="compositionally biased region" description="Polar residues" evidence="5">
    <location>
        <begin position="56"/>
        <end position="65"/>
    </location>
</feature>
<keyword evidence="4" id="KW-0539">Nucleus</keyword>
<feature type="compositionally biased region" description="Basic residues" evidence="5">
    <location>
        <begin position="1"/>
        <end position="27"/>
    </location>
</feature>
<dbReference type="KEGG" id="csl:COCSUDRAFT_48090"/>
<evidence type="ECO:0000313" key="6">
    <source>
        <dbReference type="EMBL" id="EIE21391.1"/>
    </source>
</evidence>
<dbReference type="InterPro" id="IPR019002">
    <property type="entry name" value="Ribosome_biogenesis_Nop16"/>
</dbReference>
<name>I0YSM2_COCSC</name>
<dbReference type="eggNOG" id="KOG4771">
    <property type="taxonomic scope" value="Eukaryota"/>
</dbReference>
<dbReference type="PANTHER" id="PTHR13243">
    <property type="entry name" value="HSPC111 PROTEIN-RELATED"/>
    <property type="match status" value="1"/>
</dbReference>
<feature type="compositionally biased region" description="Acidic residues" evidence="5">
    <location>
        <begin position="82"/>
        <end position="96"/>
    </location>
</feature>
<sequence>MGRSLRRAKKFRPKLTVKGKKKPRTKAKIPLEITAHRPGMAAKLGAEPNWDREKPLTSNYASNKVLQDPNAGFGRNAKPDIIQDDEEIDNEAESDDDLRALEGKCRRSGPAPLQKLTTNQRQIMERLKEAHGDDLQAMARDKKLNRMLLTEGKLRKMIAAYETVGDRGRCGFRVPNKRLW</sequence>
<dbReference type="Proteomes" id="UP000007264">
    <property type="component" value="Unassembled WGS sequence"/>
</dbReference>
<dbReference type="GeneID" id="17039375"/>
<reference evidence="6 7" key="1">
    <citation type="journal article" date="2012" name="Genome Biol.">
        <title>The genome of the polar eukaryotic microalga coccomyxa subellipsoidea reveals traits of cold adaptation.</title>
        <authorList>
            <person name="Blanc G."/>
            <person name="Agarkova I."/>
            <person name="Grimwood J."/>
            <person name="Kuo A."/>
            <person name="Brueggeman A."/>
            <person name="Dunigan D."/>
            <person name="Gurnon J."/>
            <person name="Ladunga I."/>
            <person name="Lindquist E."/>
            <person name="Lucas S."/>
            <person name="Pangilinan J."/>
            <person name="Proschold T."/>
            <person name="Salamov A."/>
            <person name="Schmutz J."/>
            <person name="Weeks D."/>
            <person name="Yamada T."/>
            <person name="Claverie J.M."/>
            <person name="Grigoriev I."/>
            <person name="Van Etten J."/>
            <person name="Lomsadze A."/>
            <person name="Borodovsky M."/>
        </authorList>
    </citation>
    <scope>NUCLEOTIDE SEQUENCE [LARGE SCALE GENOMIC DNA]</scope>
    <source>
        <strain evidence="6 7">C-169</strain>
    </source>
</reference>
<evidence type="ECO:0000256" key="3">
    <source>
        <dbReference type="ARBA" id="ARBA00015522"/>
    </source>
</evidence>
<protein>
    <recommendedName>
        <fullName evidence="3">Nucleolar protein 16</fullName>
    </recommendedName>
</protein>
<evidence type="ECO:0000256" key="1">
    <source>
        <dbReference type="ARBA" id="ARBA00004604"/>
    </source>
</evidence>
<dbReference type="GO" id="GO:0042273">
    <property type="term" value="P:ribosomal large subunit biogenesis"/>
    <property type="evidence" value="ECO:0007669"/>
    <property type="project" value="TreeGrafter"/>
</dbReference>
<proteinExistence type="inferred from homology"/>
<dbReference type="Pfam" id="PF09420">
    <property type="entry name" value="Nop16"/>
    <property type="match status" value="1"/>
</dbReference>
<dbReference type="RefSeq" id="XP_005645935.1">
    <property type="nucleotide sequence ID" value="XM_005645878.1"/>
</dbReference>
<dbReference type="STRING" id="574566.I0YSM2"/>
<accession>I0YSM2</accession>
<comment type="caution">
    <text evidence="6">The sequence shown here is derived from an EMBL/GenBank/DDBJ whole genome shotgun (WGS) entry which is preliminary data.</text>
</comment>
<keyword evidence="7" id="KW-1185">Reference proteome</keyword>